<evidence type="ECO:0000259" key="4">
    <source>
        <dbReference type="Pfam" id="PF22725"/>
    </source>
</evidence>
<dbReference type="InterPro" id="IPR055170">
    <property type="entry name" value="GFO_IDH_MocA-like_dom"/>
</dbReference>
<dbReference type="Pfam" id="PF22725">
    <property type="entry name" value="GFO_IDH_MocA_C3"/>
    <property type="match status" value="1"/>
</dbReference>
<gene>
    <name evidence="5" type="ORF">SH580_00685</name>
</gene>
<dbReference type="RefSeq" id="WP_319833079.1">
    <property type="nucleotide sequence ID" value="NZ_CP138858.1"/>
</dbReference>
<evidence type="ECO:0000256" key="2">
    <source>
        <dbReference type="ARBA" id="ARBA00023002"/>
    </source>
</evidence>
<comment type="similarity">
    <text evidence="1">Belongs to the Gfo/Idh/MocA family.</text>
</comment>
<sequence>MAPATKRKYGVALVGLGRYATGQLMPALQHTQNCQLVALVTGTKSKAALYGGRYQIPDTHIYNYDNFDRIVENEDVDIVYIVLPNSMHAEYSIRAANAGKHVICEKPMALSVAESQAMIAAGEANQVTLNIGYRLHFHQAHRVAIQVGREQPEGAVKYMQAELAFKVTDPSEWRLNKALAGGGALYDLGIYCIQAARYSTGQSPVSVIAREYKTDAELFSQVDETVNFQLEFADGAVMSATTSYNFKADRHFVAYANNQSTLEIRDAFNYSGQQLFMNGRRVALSRVVMQSLQMDAVCRSLESGADTGISGAEGLKDMCILDAIYRSIAADGRRVVIDYS</sequence>
<organism evidence="5 6">
    <name type="scientific">Coraliomargarita algicola</name>
    <dbReference type="NCBI Taxonomy" id="3092156"/>
    <lineage>
        <taxon>Bacteria</taxon>
        <taxon>Pseudomonadati</taxon>
        <taxon>Verrucomicrobiota</taxon>
        <taxon>Opitutia</taxon>
        <taxon>Puniceicoccales</taxon>
        <taxon>Coraliomargaritaceae</taxon>
        <taxon>Coraliomargarita</taxon>
    </lineage>
</organism>
<evidence type="ECO:0000259" key="3">
    <source>
        <dbReference type="Pfam" id="PF01408"/>
    </source>
</evidence>
<dbReference type="Gene3D" id="3.30.360.10">
    <property type="entry name" value="Dihydrodipicolinate Reductase, domain 2"/>
    <property type="match status" value="1"/>
</dbReference>
<dbReference type="SUPFAM" id="SSF51735">
    <property type="entry name" value="NAD(P)-binding Rossmann-fold domains"/>
    <property type="match status" value="1"/>
</dbReference>
<evidence type="ECO:0000313" key="5">
    <source>
        <dbReference type="EMBL" id="WPJ96216.1"/>
    </source>
</evidence>
<proteinExistence type="inferred from homology"/>
<dbReference type="Proteomes" id="UP001324993">
    <property type="component" value="Chromosome"/>
</dbReference>
<evidence type="ECO:0000256" key="1">
    <source>
        <dbReference type="ARBA" id="ARBA00010928"/>
    </source>
</evidence>
<name>A0ABZ0RM33_9BACT</name>
<keyword evidence="6" id="KW-1185">Reference proteome</keyword>
<dbReference type="InterPro" id="IPR036291">
    <property type="entry name" value="NAD(P)-bd_dom_sf"/>
</dbReference>
<feature type="domain" description="Gfo/Idh/MocA-like oxidoreductase N-terminal" evidence="3">
    <location>
        <begin position="11"/>
        <end position="133"/>
    </location>
</feature>
<protein>
    <submittedName>
        <fullName evidence="5">Gfo/Idh/MocA family oxidoreductase</fullName>
    </submittedName>
</protein>
<reference evidence="5 6" key="1">
    <citation type="submission" date="2023-11" db="EMBL/GenBank/DDBJ databases">
        <title>Coraliomargarita sp. nov., isolated from marine algae.</title>
        <authorList>
            <person name="Lee J.K."/>
            <person name="Baek J.H."/>
            <person name="Kim J.M."/>
            <person name="Choi D.G."/>
            <person name="Jeon C.O."/>
        </authorList>
    </citation>
    <scope>NUCLEOTIDE SEQUENCE [LARGE SCALE GENOMIC DNA]</scope>
    <source>
        <strain evidence="5 6">J2-16</strain>
    </source>
</reference>
<dbReference type="InterPro" id="IPR050984">
    <property type="entry name" value="Gfo/Idh/MocA_domain"/>
</dbReference>
<dbReference type="Pfam" id="PF01408">
    <property type="entry name" value="GFO_IDH_MocA"/>
    <property type="match status" value="1"/>
</dbReference>
<evidence type="ECO:0000313" key="6">
    <source>
        <dbReference type="Proteomes" id="UP001324993"/>
    </source>
</evidence>
<dbReference type="PANTHER" id="PTHR22604">
    <property type="entry name" value="OXIDOREDUCTASES"/>
    <property type="match status" value="1"/>
</dbReference>
<dbReference type="SUPFAM" id="SSF55347">
    <property type="entry name" value="Glyceraldehyde-3-phosphate dehydrogenase-like, C-terminal domain"/>
    <property type="match status" value="1"/>
</dbReference>
<dbReference type="EMBL" id="CP138858">
    <property type="protein sequence ID" value="WPJ96216.1"/>
    <property type="molecule type" value="Genomic_DNA"/>
</dbReference>
<dbReference type="PANTHER" id="PTHR22604:SF105">
    <property type="entry name" value="TRANS-1,2-DIHYDROBENZENE-1,2-DIOL DEHYDROGENASE"/>
    <property type="match status" value="1"/>
</dbReference>
<feature type="domain" description="GFO/IDH/MocA-like oxidoreductase" evidence="4">
    <location>
        <begin position="154"/>
        <end position="252"/>
    </location>
</feature>
<keyword evidence="2" id="KW-0560">Oxidoreductase</keyword>
<dbReference type="PRINTS" id="PR01775">
    <property type="entry name" value="GLFROXRDTASE"/>
</dbReference>
<dbReference type="Gene3D" id="3.40.50.720">
    <property type="entry name" value="NAD(P)-binding Rossmann-like Domain"/>
    <property type="match status" value="1"/>
</dbReference>
<accession>A0ABZ0RM33</accession>
<dbReference type="InterPro" id="IPR000683">
    <property type="entry name" value="Gfo/Idh/MocA-like_OxRdtase_N"/>
</dbReference>
<dbReference type="InterPro" id="IPR008354">
    <property type="entry name" value="Glc-Fru_OxRdtase_bac"/>
</dbReference>